<accession>A0A917AW12</accession>
<dbReference type="InterPro" id="IPR010982">
    <property type="entry name" value="Lambda_DNA-bd_dom_sf"/>
</dbReference>
<dbReference type="CDD" id="cd00093">
    <property type="entry name" value="HTH_XRE"/>
    <property type="match status" value="1"/>
</dbReference>
<gene>
    <name evidence="2" type="ORF">GCM10007140_32500</name>
</gene>
<keyword evidence="3" id="KW-1185">Reference proteome</keyword>
<dbReference type="EMBL" id="BMFK01000004">
    <property type="protein sequence ID" value="GGE80499.1"/>
    <property type="molecule type" value="Genomic_DNA"/>
</dbReference>
<dbReference type="AlphaFoldDB" id="A0A917AW12"/>
<sequence>MESRLRQILDERGIKYSHVANKIGMRKSRMTDIVGGATPSLKNACRIAKLLDLSVEYIWYEKEETPDTAQPTNS</sequence>
<dbReference type="InterPro" id="IPR001387">
    <property type="entry name" value="Cro/C1-type_HTH"/>
</dbReference>
<evidence type="ECO:0000313" key="2">
    <source>
        <dbReference type="EMBL" id="GGE80499.1"/>
    </source>
</evidence>
<reference evidence="2" key="1">
    <citation type="journal article" date="2014" name="Int. J. Syst. Evol. Microbiol.">
        <title>Complete genome sequence of Corynebacterium casei LMG S-19264T (=DSM 44701T), isolated from a smear-ripened cheese.</title>
        <authorList>
            <consortium name="US DOE Joint Genome Institute (JGI-PGF)"/>
            <person name="Walter F."/>
            <person name="Albersmeier A."/>
            <person name="Kalinowski J."/>
            <person name="Ruckert C."/>
        </authorList>
    </citation>
    <scope>NUCLEOTIDE SEQUENCE</scope>
    <source>
        <strain evidence="2">CGMCC 1.12698</strain>
    </source>
</reference>
<reference evidence="2" key="2">
    <citation type="submission" date="2020-09" db="EMBL/GenBank/DDBJ databases">
        <authorList>
            <person name="Sun Q."/>
            <person name="Zhou Y."/>
        </authorList>
    </citation>
    <scope>NUCLEOTIDE SEQUENCE</scope>
    <source>
        <strain evidence="2">CGMCC 1.12698</strain>
    </source>
</reference>
<evidence type="ECO:0000259" key="1">
    <source>
        <dbReference type="PROSITE" id="PS50943"/>
    </source>
</evidence>
<dbReference type="GO" id="GO:0003677">
    <property type="term" value="F:DNA binding"/>
    <property type="evidence" value="ECO:0007669"/>
    <property type="project" value="InterPro"/>
</dbReference>
<dbReference type="Proteomes" id="UP000605259">
    <property type="component" value="Unassembled WGS sequence"/>
</dbReference>
<dbReference type="Pfam" id="PF13443">
    <property type="entry name" value="HTH_26"/>
    <property type="match status" value="1"/>
</dbReference>
<name>A0A917AW12_9BACI</name>
<dbReference type="RefSeq" id="WP_188389553.1">
    <property type="nucleotide sequence ID" value="NZ_BMFK01000004.1"/>
</dbReference>
<dbReference type="SMART" id="SM00530">
    <property type="entry name" value="HTH_XRE"/>
    <property type="match status" value="1"/>
</dbReference>
<feature type="domain" description="HTH cro/C1-type" evidence="1">
    <location>
        <begin position="5"/>
        <end position="58"/>
    </location>
</feature>
<proteinExistence type="predicted"/>
<dbReference type="PROSITE" id="PS50943">
    <property type="entry name" value="HTH_CROC1"/>
    <property type="match status" value="1"/>
</dbReference>
<protein>
    <recommendedName>
        <fullName evidence="1">HTH cro/C1-type domain-containing protein</fullName>
    </recommendedName>
</protein>
<comment type="caution">
    <text evidence="2">The sequence shown here is derived from an EMBL/GenBank/DDBJ whole genome shotgun (WGS) entry which is preliminary data.</text>
</comment>
<evidence type="ECO:0000313" key="3">
    <source>
        <dbReference type="Proteomes" id="UP000605259"/>
    </source>
</evidence>
<organism evidence="2 3">
    <name type="scientific">Priestia taiwanensis</name>
    <dbReference type="NCBI Taxonomy" id="1347902"/>
    <lineage>
        <taxon>Bacteria</taxon>
        <taxon>Bacillati</taxon>
        <taxon>Bacillota</taxon>
        <taxon>Bacilli</taxon>
        <taxon>Bacillales</taxon>
        <taxon>Bacillaceae</taxon>
        <taxon>Priestia</taxon>
    </lineage>
</organism>
<dbReference type="SUPFAM" id="SSF47413">
    <property type="entry name" value="lambda repressor-like DNA-binding domains"/>
    <property type="match status" value="1"/>
</dbReference>
<dbReference type="Gene3D" id="1.10.260.40">
    <property type="entry name" value="lambda repressor-like DNA-binding domains"/>
    <property type="match status" value="1"/>
</dbReference>